<protein>
    <recommendedName>
        <fullName evidence="3">WXG100 family type VII secretion target</fullName>
    </recommendedName>
</protein>
<organism evidence="1 2">
    <name type="scientific">Alkalicoccobacillus porphyridii</name>
    <dbReference type="NCBI Taxonomy" id="2597270"/>
    <lineage>
        <taxon>Bacteria</taxon>
        <taxon>Bacillati</taxon>
        <taxon>Bacillota</taxon>
        <taxon>Bacilli</taxon>
        <taxon>Bacillales</taxon>
        <taxon>Bacillaceae</taxon>
        <taxon>Alkalicoccobacillus</taxon>
    </lineage>
</organism>
<reference evidence="1 2" key="1">
    <citation type="submission" date="2019-07" db="EMBL/GenBank/DDBJ databases">
        <authorList>
            <person name="Park Y.J."/>
            <person name="Jeong S.E."/>
            <person name="Jung H.S."/>
        </authorList>
    </citation>
    <scope>NUCLEOTIDE SEQUENCE [LARGE SCALE GENOMIC DNA]</scope>
    <source>
        <strain evidence="2">P16(2019)</strain>
    </source>
</reference>
<dbReference type="Gene3D" id="1.10.287.1060">
    <property type="entry name" value="ESAT-6-like"/>
    <property type="match status" value="1"/>
</dbReference>
<gene>
    <name evidence="1" type="ORF">FN960_02855</name>
</gene>
<evidence type="ECO:0000313" key="2">
    <source>
        <dbReference type="Proteomes" id="UP000318521"/>
    </source>
</evidence>
<dbReference type="SUPFAM" id="SSF140453">
    <property type="entry name" value="EsxAB dimer-like"/>
    <property type="match status" value="1"/>
</dbReference>
<sequence length="106" mass="11650">MTLRIQVDPDAVKSLVDKARQVPSGRVNTALDKLASLKEATSTWKGNAPGDHDAAIQELEKVITNSKVLMEAILVAMDQAVDNFEQIDEEISSKFEIMASQYTSEN</sequence>
<proteinExistence type="predicted"/>
<dbReference type="Proteomes" id="UP000318521">
    <property type="component" value="Unassembled WGS sequence"/>
</dbReference>
<keyword evidence="2" id="KW-1185">Reference proteome</keyword>
<name>A0A554A490_9BACI</name>
<dbReference type="EMBL" id="VLXZ01000001">
    <property type="protein sequence ID" value="TSB48509.1"/>
    <property type="molecule type" value="Genomic_DNA"/>
</dbReference>
<dbReference type="RefSeq" id="WP_143846853.1">
    <property type="nucleotide sequence ID" value="NZ_VLXZ01000001.1"/>
</dbReference>
<evidence type="ECO:0000313" key="1">
    <source>
        <dbReference type="EMBL" id="TSB48509.1"/>
    </source>
</evidence>
<dbReference type="OrthoDB" id="2973775at2"/>
<comment type="caution">
    <text evidence="1">The sequence shown here is derived from an EMBL/GenBank/DDBJ whole genome shotgun (WGS) entry which is preliminary data.</text>
</comment>
<accession>A0A554A490</accession>
<dbReference type="InterPro" id="IPR036689">
    <property type="entry name" value="ESAT-6-like_sf"/>
</dbReference>
<dbReference type="AlphaFoldDB" id="A0A554A490"/>
<evidence type="ECO:0008006" key="3">
    <source>
        <dbReference type="Google" id="ProtNLM"/>
    </source>
</evidence>